<sequence>MNHLNERTQQLLELPREERALACMREIFLLHPTAMAAEQSVQRLLSLPRITSNPGMSLVALPGLGKSSLGQRWQTQSSIPESKWAGKVIYIDLVKNIANLNIMKLFLAEIGIRFYKRPLNQSYRDVATAQRLIRENNVRGVFIDEIPLVEQTLSEKRINREYGAIKGFAGADWQLNVILSGTPRGLNKVYGEDDTLKSRFNLRVAALAPWDNDYEGESFIRGYLYYMPLMQPSVVNDTLLKNLKEKTKTTALVDGAYITYCSRRAVRDVVGEACRMAVESEQEYINADSILHAWNSMQGKTGALKKLEIREVPARETIPEP</sequence>
<dbReference type="EMBL" id="RCZA01000014">
    <property type="protein sequence ID" value="TPG77208.1"/>
    <property type="molecule type" value="Genomic_DNA"/>
</dbReference>
<comment type="caution">
    <text evidence="1">The sequence shown here is derived from an EMBL/GenBank/DDBJ whole genome shotgun (WGS) entry which is preliminary data.</text>
</comment>
<accession>A0A502HVJ4</accession>
<name>A0A502HVJ4_9PSED</name>
<evidence type="ECO:0000313" key="1">
    <source>
        <dbReference type="EMBL" id="TPG77208.1"/>
    </source>
</evidence>
<dbReference type="Proteomes" id="UP000320914">
    <property type="component" value="Unassembled WGS sequence"/>
</dbReference>
<proteinExistence type="predicted"/>
<dbReference type="InterPro" id="IPR008868">
    <property type="entry name" value="TniB"/>
</dbReference>
<dbReference type="Pfam" id="PF05621">
    <property type="entry name" value="TniB"/>
    <property type="match status" value="1"/>
</dbReference>
<protein>
    <submittedName>
        <fullName evidence="1">Uncharacterized protein</fullName>
    </submittedName>
</protein>
<dbReference type="AlphaFoldDB" id="A0A502HVJ4"/>
<reference evidence="1 2" key="1">
    <citation type="journal article" date="2019" name="Environ. Microbiol.">
        <title>Species interactions and distinct microbial communities in high Arctic permafrost affected cryosols are associated with the CH4 and CO2 gas fluxes.</title>
        <authorList>
            <person name="Altshuler I."/>
            <person name="Hamel J."/>
            <person name="Turney S."/>
            <person name="Magnuson E."/>
            <person name="Levesque R."/>
            <person name="Greer C."/>
            <person name="Whyte L.G."/>
        </authorList>
    </citation>
    <scope>NUCLEOTIDE SEQUENCE [LARGE SCALE GENOMIC DNA]</scope>
    <source>
        <strain evidence="1 2">OWC5</strain>
    </source>
</reference>
<dbReference type="SUPFAM" id="SSF52540">
    <property type="entry name" value="P-loop containing nucleoside triphosphate hydrolases"/>
    <property type="match status" value="1"/>
</dbReference>
<evidence type="ECO:0000313" key="2">
    <source>
        <dbReference type="Proteomes" id="UP000320914"/>
    </source>
</evidence>
<gene>
    <name evidence="1" type="ORF">EAH74_28240</name>
</gene>
<dbReference type="InterPro" id="IPR027417">
    <property type="entry name" value="P-loop_NTPase"/>
</dbReference>
<organism evidence="1 2">
    <name type="scientific">Pseudomonas mandelii</name>
    <dbReference type="NCBI Taxonomy" id="75612"/>
    <lineage>
        <taxon>Bacteria</taxon>
        <taxon>Pseudomonadati</taxon>
        <taxon>Pseudomonadota</taxon>
        <taxon>Gammaproteobacteria</taxon>
        <taxon>Pseudomonadales</taxon>
        <taxon>Pseudomonadaceae</taxon>
        <taxon>Pseudomonas</taxon>
    </lineage>
</organism>